<reference evidence="3 4" key="1">
    <citation type="submission" date="2014-12" db="EMBL/GenBank/DDBJ databases">
        <title>Genome assembly of Enhygromyxa salina DSM 15201.</title>
        <authorList>
            <person name="Sharma G."/>
            <person name="Subramanian S."/>
        </authorList>
    </citation>
    <scope>NUCLEOTIDE SEQUENCE [LARGE SCALE GENOMIC DNA]</scope>
    <source>
        <strain evidence="3 4">DSM 15201</strain>
    </source>
</reference>
<feature type="chain" id="PRO_5002159235" evidence="2">
    <location>
        <begin position="23"/>
        <end position="516"/>
    </location>
</feature>
<gene>
    <name evidence="3" type="ORF">DB30_00922</name>
</gene>
<evidence type="ECO:0000256" key="2">
    <source>
        <dbReference type="SAM" id="SignalP"/>
    </source>
</evidence>
<keyword evidence="2" id="KW-0732">Signal</keyword>
<evidence type="ECO:0000313" key="3">
    <source>
        <dbReference type="EMBL" id="KIG12901.1"/>
    </source>
</evidence>
<dbReference type="Gene3D" id="3.10.20.310">
    <property type="entry name" value="membrane protein fhac"/>
    <property type="match status" value="1"/>
</dbReference>
<evidence type="ECO:0000313" key="4">
    <source>
        <dbReference type="Proteomes" id="UP000031599"/>
    </source>
</evidence>
<dbReference type="AlphaFoldDB" id="A0A0C2CNU1"/>
<feature type="region of interest" description="Disordered" evidence="1">
    <location>
        <begin position="22"/>
        <end position="59"/>
    </location>
</feature>
<feature type="compositionally biased region" description="Basic and acidic residues" evidence="1">
    <location>
        <begin position="34"/>
        <end position="47"/>
    </location>
</feature>
<feature type="signal peptide" evidence="2">
    <location>
        <begin position="1"/>
        <end position="22"/>
    </location>
</feature>
<proteinExistence type="predicted"/>
<dbReference type="EMBL" id="JMCC02000114">
    <property type="protein sequence ID" value="KIG12901.1"/>
    <property type="molecule type" value="Genomic_DNA"/>
</dbReference>
<comment type="caution">
    <text evidence="3">The sequence shown here is derived from an EMBL/GenBank/DDBJ whole genome shotgun (WGS) entry which is preliminary data.</text>
</comment>
<dbReference type="Proteomes" id="UP000031599">
    <property type="component" value="Unassembled WGS sequence"/>
</dbReference>
<protein>
    <submittedName>
        <fullName evidence="3">Surface antigen variable number repeat protein</fullName>
    </submittedName>
</protein>
<evidence type="ECO:0000256" key="1">
    <source>
        <dbReference type="SAM" id="MobiDB-lite"/>
    </source>
</evidence>
<dbReference type="Gene3D" id="2.40.160.50">
    <property type="entry name" value="membrane protein fhac: a member of the omp85/tpsb transporter family"/>
    <property type="match status" value="1"/>
</dbReference>
<dbReference type="RefSeq" id="WP_146661787.1">
    <property type="nucleotide sequence ID" value="NZ_JMCC02000114.1"/>
</dbReference>
<accession>A0A0C2CNU1</accession>
<sequence>MPGLAVALALASITLGPSVAAAAPPVEPASERPSPADRSPRPARTDELPSSDDAGVPVEGPIERTVHIVALQIRGRKQVAAKQVTEALEAEGIVEGQQVFWPEDPRIDRAVQRLAATGYFDQVAIRLVPVSRNSDSASLVVDLHERGSLVVRQLSAASSLLTPFAGGFDLTERNLAGSRVHLGAAFVVGTRARGVADDQRQQAYEVHTELPVVAGTPVGVVGSAYAILANEPYRVAGEDYDPDPSNFDTLRYSRYGSVVGVTIPVRSDLRLGIDFRFEAIDSDAGAAVDPTQTLPNGDLRELDLQLEDGLHFLSSAEFSLIWDQRNRAAIIGKGGHVRVDVQLSSPAIGSSYEYLRVLIGGGYSFRLPWGHWLTPSLWGGQIAGDAPRFEMILPGDLADWTPGRTMGLQYSTRWPVDTFKTGVNAYALARIGGRVDLEYGIPLFRRPQTSFVYGGYLFFSAGVFSLTGTQEQRSERRANGELAAPIGFNANLGLKLDTSIGTIDISVGNVLRRVPL</sequence>
<name>A0A0C2CNU1_9BACT</name>
<organism evidence="3 4">
    <name type="scientific">Enhygromyxa salina</name>
    <dbReference type="NCBI Taxonomy" id="215803"/>
    <lineage>
        <taxon>Bacteria</taxon>
        <taxon>Pseudomonadati</taxon>
        <taxon>Myxococcota</taxon>
        <taxon>Polyangia</taxon>
        <taxon>Nannocystales</taxon>
        <taxon>Nannocystaceae</taxon>
        <taxon>Enhygromyxa</taxon>
    </lineage>
</organism>